<dbReference type="Proteomes" id="UP000464402">
    <property type="component" value="Chromosome"/>
</dbReference>
<evidence type="ECO:0000256" key="5">
    <source>
        <dbReference type="PROSITE-ProRule" id="PRU01248"/>
    </source>
</evidence>
<evidence type="ECO:0000256" key="3">
    <source>
        <dbReference type="ARBA" id="ARBA00023125"/>
    </source>
</evidence>
<gene>
    <name evidence="8" type="ORF">F0T03_06450</name>
</gene>
<evidence type="ECO:0000313" key="9">
    <source>
        <dbReference type="Proteomes" id="UP000464402"/>
    </source>
</evidence>
<keyword evidence="3 5" id="KW-0238">DNA-binding</keyword>
<dbReference type="Gene3D" id="1.10.443.10">
    <property type="entry name" value="Intergrase catalytic core"/>
    <property type="match status" value="1"/>
</dbReference>
<dbReference type="InterPro" id="IPR002104">
    <property type="entry name" value="Integrase_catalytic"/>
</dbReference>
<sequence>MGRPRKYNVDVPGLSCYTDARTKKVYWRYKHPVSGKFHGLGDNEAEAKNIAVEANARLAQQQMGQLITARDKISRDMGKGISVSSWLDIYWKIQEERLQDGELKASSVNQKKAPIKVMRAVIGNKMISEVSVRDIADILSPYKERGQLVMAQVVRRVIIDVFKEAQHAGEVSPGYNPATATKQPKSKVKRQRLSLDEWKIIFSTAEGMQTYLQRAMLLAVLTGQRLGDIVAMKFSDVWDDHLHIIQGKTGARLAIPLSLRCNALNVTLKEVISRCRDGIVSPYVLHHHHTVASAKRGGPIKSKTVTSTFSSARDASGLTWKEGTPPTFHEQRSLSERLYRDQGVDTKSLLGHKNQIMTDKYNDDRGKEWITIAV</sequence>
<evidence type="ECO:0000256" key="4">
    <source>
        <dbReference type="ARBA" id="ARBA00023172"/>
    </source>
</evidence>
<proteinExistence type="inferred from homology"/>
<dbReference type="Gene3D" id="3.30.160.60">
    <property type="entry name" value="Classic Zinc Finger"/>
    <property type="match status" value="1"/>
</dbReference>
<feature type="domain" description="Core-binding (CB)" evidence="7">
    <location>
        <begin position="81"/>
        <end position="166"/>
    </location>
</feature>
<dbReference type="InterPro" id="IPR015094">
    <property type="entry name" value="Integrase_lambda-typ_DNA-bd_N"/>
</dbReference>
<keyword evidence="2" id="KW-0229">DNA integration</keyword>
<name>A0A857EXI4_9GAMM</name>
<evidence type="ECO:0000259" key="6">
    <source>
        <dbReference type="PROSITE" id="PS51898"/>
    </source>
</evidence>
<dbReference type="InterPro" id="IPR013762">
    <property type="entry name" value="Integrase-like_cat_sf"/>
</dbReference>
<feature type="domain" description="Tyr recombinase" evidence="6">
    <location>
        <begin position="188"/>
        <end position="374"/>
    </location>
</feature>
<dbReference type="InterPro" id="IPR010998">
    <property type="entry name" value="Integrase_recombinase_N"/>
</dbReference>
<dbReference type="Pfam" id="PF00589">
    <property type="entry name" value="Phage_integrase"/>
    <property type="match status" value="1"/>
</dbReference>
<evidence type="ECO:0000256" key="1">
    <source>
        <dbReference type="ARBA" id="ARBA00008857"/>
    </source>
</evidence>
<evidence type="ECO:0000313" key="8">
    <source>
        <dbReference type="EMBL" id="QHB31841.1"/>
    </source>
</evidence>
<evidence type="ECO:0000259" key="7">
    <source>
        <dbReference type="PROSITE" id="PS51900"/>
    </source>
</evidence>
<dbReference type="EMBL" id="CP043727">
    <property type="protein sequence ID" value="QHB31841.1"/>
    <property type="molecule type" value="Genomic_DNA"/>
</dbReference>
<dbReference type="GO" id="GO:0006310">
    <property type="term" value="P:DNA recombination"/>
    <property type="evidence" value="ECO:0007669"/>
    <property type="project" value="UniProtKB-KW"/>
</dbReference>
<dbReference type="InterPro" id="IPR050808">
    <property type="entry name" value="Phage_Integrase"/>
</dbReference>
<dbReference type="GO" id="GO:0003677">
    <property type="term" value="F:DNA binding"/>
    <property type="evidence" value="ECO:0007669"/>
    <property type="project" value="UniProtKB-UniRule"/>
</dbReference>
<dbReference type="InterPro" id="IPR044068">
    <property type="entry name" value="CB"/>
</dbReference>
<reference evidence="9" key="1">
    <citation type="submission" date="2019-09" db="EMBL/GenBank/DDBJ databases">
        <title>Yersinia canariae sp. nov., isolated from a human yersiniosis case.</title>
        <authorList>
            <person name="Nguyen S.V."/>
            <person name="Greig D."/>
            <person name="Hurley D."/>
            <person name="Cao Y."/>
            <person name="McCabe E."/>
            <person name="Mitchell M."/>
            <person name="Jenkins C."/>
            <person name="Fanning S."/>
        </authorList>
    </citation>
    <scope>NUCLEOTIDE SEQUENCE [LARGE SCALE GENOMIC DNA]</scope>
    <source>
        <strain evidence="9">NCTC 14382</strain>
    </source>
</reference>
<dbReference type="AlphaFoldDB" id="A0A857EXI4"/>
<dbReference type="PANTHER" id="PTHR30629">
    <property type="entry name" value="PROPHAGE INTEGRASE"/>
    <property type="match status" value="1"/>
</dbReference>
<dbReference type="GO" id="GO:0008907">
    <property type="term" value="F:integrase activity"/>
    <property type="evidence" value="ECO:0007669"/>
    <property type="project" value="InterPro"/>
</dbReference>
<dbReference type="Pfam" id="PF09003">
    <property type="entry name" value="Arm-DNA-bind_1"/>
    <property type="match status" value="1"/>
</dbReference>
<evidence type="ECO:0000256" key="2">
    <source>
        <dbReference type="ARBA" id="ARBA00022908"/>
    </source>
</evidence>
<dbReference type="PANTHER" id="PTHR30629:SF2">
    <property type="entry name" value="PROPHAGE INTEGRASE INTS-RELATED"/>
    <property type="match status" value="1"/>
</dbReference>
<dbReference type="KEGG" id="yca:F0T03_06450"/>
<dbReference type="InterPro" id="IPR011010">
    <property type="entry name" value="DNA_brk_join_enz"/>
</dbReference>
<dbReference type="PROSITE" id="PS51900">
    <property type="entry name" value="CB"/>
    <property type="match status" value="1"/>
</dbReference>
<organism evidence="8 9">
    <name type="scientific">Yersinia canariae</name>
    <dbReference type="NCBI Taxonomy" id="2607663"/>
    <lineage>
        <taxon>Bacteria</taxon>
        <taxon>Pseudomonadati</taxon>
        <taxon>Pseudomonadota</taxon>
        <taxon>Gammaproteobacteria</taxon>
        <taxon>Enterobacterales</taxon>
        <taxon>Yersiniaceae</taxon>
        <taxon>Yersinia</taxon>
    </lineage>
</organism>
<keyword evidence="9" id="KW-1185">Reference proteome</keyword>
<keyword evidence="4" id="KW-0233">DNA recombination</keyword>
<dbReference type="PROSITE" id="PS51898">
    <property type="entry name" value="TYR_RECOMBINASE"/>
    <property type="match status" value="1"/>
</dbReference>
<accession>A0A857EXI4</accession>
<protein>
    <submittedName>
        <fullName evidence="8">Tyrosine-type recombinase/integrase</fullName>
    </submittedName>
</protein>
<dbReference type="SUPFAM" id="SSF56349">
    <property type="entry name" value="DNA breaking-rejoining enzymes"/>
    <property type="match status" value="1"/>
</dbReference>
<dbReference type="Gene3D" id="1.10.150.130">
    <property type="match status" value="1"/>
</dbReference>
<comment type="similarity">
    <text evidence="1">Belongs to the 'phage' integrase family.</text>
</comment>
<dbReference type="RefSeq" id="WP_054882999.1">
    <property type="nucleotide sequence ID" value="NZ_CABHYN010000018.1"/>
</dbReference>